<dbReference type="Proteomes" id="UP000305939">
    <property type="component" value="Unassembled WGS sequence"/>
</dbReference>
<reference evidence="3 4" key="1">
    <citation type="submission" date="2019-04" db="EMBL/GenBank/DDBJ databases">
        <title>Draft genome sequence of Robertkochia marina CC-AMO-30D.</title>
        <authorList>
            <person name="Hameed A."/>
            <person name="Lin S.-Y."/>
            <person name="Shahina M."/>
            <person name="Lai W.-A."/>
            <person name="Young C.-C."/>
        </authorList>
    </citation>
    <scope>NUCLEOTIDE SEQUENCE [LARGE SCALE GENOMIC DNA]</scope>
    <source>
        <strain evidence="3 4">CC-AMO-30D</strain>
    </source>
</reference>
<dbReference type="PROSITE" id="PS51257">
    <property type="entry name" value="PROKAR_LIPOPROTEIN"/>
    <property type="match status" value="1"/>
</dbReference>
<name>A0A4S3M651_9FLAO</name>
<accession>A0A4S3M651</accession>
<feature type="signal peptide" evidence="2">
    <location>
        <begin position="1"/>
        <end position="22"/>
    </location>
</feature>
<keyword evidence="1" id="KW-1133">Transmembrane helix</keyword>
<evidence type="ECO:0008006" key="5">
    <source>
        <dbReference type="Google" id="ProtNLM"/>
    </source>
</evidence>
<keyword evidence="1" id="KW-0472">Membrane</keyword>
<organism evidence="3 4">
    <name type="scientific">Robertkochia marina</name>
    <dbReference type="NCBI Taxonomy" id="1227945"/>
    <lineage>
        <taxon>Bacteria</taxon>
        <taxon>Pseudomonadati</taxon>
        <taxon>Bacteroidota</taxon>
        <taxon>Flavobacteriia</taxon>
        <taxon>Flavobacteriales</taxon>
        <taxon>Flavobacteriaceae</taxon>
        <taxon>Robertkochia</taxon>
    </lineage>
</organism>
<gene>
    <name evidence="3" type="ORF">E7Z59_05970</name>
</gene>
<dbReference type="RefSeq" id="WP_136335362.1">
    <property type="nucleotide sequence ID" value="NZ_QXMP01000002.1"/>
</dbReference>
<feature type="chain" id="PRO_5020528912" description="Lipoprotein" evidence="2">
    <location>
        <begin position="23"/>
        <end position="130"/>
    </location>
</feature>
<evidence type="ECO:0000313" key="4">
    <source>
        <dbReference type="Proteomes" id="UP000305939"/>
    </source>
</evidence>
<dbReference type="EMBL" id="SSMC01000001">
    <property type="protein sequence ID" value="THD69871.1"/>
    <property type="molecule type" value="Genomic_DNA"/>
</dbReference>
<evidence type="ECO:0000256" key="2">
    <source>
        <dbReference type="SAM" id="SignalP"/>
    </source>
</evidence>
<evidence type="ECO:0000256" key="1">
    <source>
        <dbReference type="SAM" id="Phobius"/>
    </source>
</evidence>
<keyword evidence="2" id="KW-0732">Signal</keyword>
<sequence length="130" mass="14408">MRRICCLALAVYTLLVFSSCFSYREVNQNEDLVSHKGIKYKATVPVNNSSKKRIIADSVYWAQDSVWMRTNSKLIGVSAAGVKVEERKVDWLPTLLIFTGAGAVIVGIGFIVLDGAFDVDWGLSKAFQTE</sequence>
<evidence type="ECO:0000313" key="3">
    <source>
        <dbReference type="EMBL" id="THD69871.1"/>
    </source>
</evidence>
<protein>
    <recommendedName>
        <fullName evidence="5">Lipoprotein</fullName>
    </recommendedName>
</protein>
<comment type="caution">
    <text evidence="3">The sequence shown here is derived from an EMBL/GenBank/DDBJ whole genome shotgun (WGS) entry which is preliminary data.</text>
</comment>
<proteinExistence type="predicted"/>
<keyword evidence="1" id="KW-0812">Transmembrane</keyword>
<feature type="transmembrane region" description="Helical" evidence="1">
    <location>
        <begin position="91"/>
        <end position="113"/>
    </location>
</feature>
<dbReference type="AlphaFoldDB" id="A0A4S3M651"/>
<keyword evidence="4" id="KW-1185">Reference proteome</keyword>